<dbReference type="EMBL" id="AGZS01000003">
    <property type="protein sequence ID" value="EJD64992.1"/>
    <property type="molecule type" value="Genomic_DNA"/>
</dbReference>
<evidence type="ECO:0000256" key="7">
    <source>
        <dbReference type="SAM" id="Phobius"/>
    </source>
</evidence>
<name>J0LMG3_9BIFI</name>
<dbReference type="InterPro" id="IPR013783">
    <property type="entry name" value="Ig-like_fold"/>
</dbReference>
<dbReference type="InterPro" id="IPR011252">
    <property type="entry name" value="Fibrogen-bd_dom1"/>
</dbReference>
<dbReference type="AlphaFoldDB" id="J0LMG3"/>
<feature type="domain" description="SpaA-like prealbumin fold" evidence="9">
    <location>
        <begin position="342"/>
        <end position="425"/>
    </location>
</feature>
<feature type="region of interest" description="Disordered" evidence="6">
    <location>
        <begin position="627"/>
        <end position="648"/>
    </location>
</feature>
<protein>
    <submittedName>
        <fullName evidence="11">LPXTG-domain-containing protein cell wall anchor domain</fullName>
    </submittedName>
</protein>
<comment type="caution">
    <text evidence="11">The sequence shown here is derived from an EMBL/GenBank/DDBJ whole genome shotgun (WGS) entry which is preliminary data.</text>
</comment>
<keyword evidence="12" id="KW-1185">Reference proteome</keyword>
<evidence type="ECO:0000256" key="3">
    <source>
        <dbReference type="ARBA" id="ARBA00022525"/>
    </source>
</evidence>
<evidence type="ECO:0000256" key="1">
    <source>
        <dbReference type="ARBA" id="ARBA00004168"/>
    </source>
</evidence>
<dbReference type="SUPFAM" id="SSF49478">
    <property type="entry name" value="Cna protein B-type domain"/>
    <property type="match status" value="3"/>
</dbReference>
<evidence type="ECO:0000256" key="4">
    <source>
        <dbReference type="ARBA" id="ARBA00022729"/>
    </source>
</evidence>
<keyword evidence="7" id="KW-0812">Transmembrane</keyword>
<evidence type="ECO:0000313" key="12">
    <source>
        <dbReference type="Proteomes" id="UP000006415"/>
    </source>
</evidence>
<dbReference type="InterPro" id="IPR041171">
    <property type="entry name" value="SDR_Ig"/>
</dbReference>
<accession>J0LMG3</accession>
<keyword evidence="3" id="KW-0964">Secreted</keyword>
<dbReference type="SUPFAM" id="SSF49401">
    <property type="entry name" value="Bacterial adhesins"/>
    <property type="match status" value="2"/>
</dbReference>
<evidence type="ECO:0000259" key="9">
    <source>
        <dbReference type="Pfam" id="PF17802"/>
    </source>
</evidence>
<dbReference type="Gene3D" id="2.60.40.740">
    <property type="match status" value="1"/>
</dbReference>
<dbReference type="GO" id="GO:0005975">
    <property type="term" value="P:carbohydrate metabolic process"/>
    <property type="evidence" value="ECO:0007669"/>
    <property type="project" value="UniProtKB-ARBA"/>
</dbReference>
<dbReference type="CDD" id="cd00222">
    <property type="entry name" value="CollagenBindB"/>
    <property type="match status" value="2"/>
</dbReference>
<keyword evidence="5" id="KW-0572">Peptidoglycan-anchor</keyword>
<evidence type="ECO:0000259" key="10">
    <source>
        <dbReference type="Pfam" id="PF17961"/>
    </source>
</evidence>
<gene>
    <name evidence="11" type="ORF">HMPREF9156_00867</name>
</gene>
<feature type="transmembrane region" description="Helical" evidence="7">
    <location>
        <begin position="655"/>
        <end position="675"/>
    </location>
</feature>
<dbReference type="Pfam" id="PF17802">
    <property type="entry name" value="SpaA"/>
    <property type="match status" value="1"/>
</dbReference>
<dbReference type="Gene3D" id="2.60.40.10">
    <property type="entry name" value="Immunoglobulins"/>
    <property type="match status" value="1"/>
</dbReference>
<feature type="domain" description="CNA-B" evidence="8">
    <location>
        <begin position="535"/>
        <end position="624"/>
    </location>
</feature>
<dbReference type="InterPro" id="IPR041033">
    <property type="entry name" value="SpaA_PFL_dom_1"/>
</dbReference>
<feature type="domain" description="SDR-like Ig" evidence="10">
    <location>
        <begin position="68"/>
        <end position="158"/>
    </location>
</feature>
<dbReference type="RefSeq" id="WP_007147931.1">
    <property type="nucleotide sequence ID" value="NZ_JH719939.1"/>
</dbReference>
<evidence type="ECO:0000256" key="2">
    <source>
        <dbReference type="ARBA" id="ARBA00022512"/>
    </source>
</evidence>
<keyword evidence="2" id="KW-0134">Cell wall</keyword>
<evidence type="ECO:0000256" key="5">
    <source>
        <dbReference type="ARBA" id="ARBA00023088"/>
    </source>
</evidence>
<proteinExistence type="predicted"/>
<dbReference type="HOGENOM" id="CLU_002287_0_1_11"/>
<dbReference type="InterPro" id="IPR008454">
    <property type="entry name" value="Collagen-bd_Cna-like_B-typ_dom"/>
</dbReference>
<feature type="domain" description="CNA-B" evidence="8">
    <location>
        <begin position="437"/>
        <end position="527"/>
    </location>
</feature>
<comment type="subcellular location">
    <subcellularLocation>
        <location evidence="1">Secreted</location>
        <location evidence="1">Cell wall</location>
        <topology evidence="1">Peptidoglycan-anchor</topology>
    </subcellularLocation>
</comment>
<dbReference type="Proteomes" id="UP000006415">
    <property type="component" value="Unassembled WGS sequence"/>
</dbReference>
<keyword evidence="7" id="KW-0472">Membrane</keyword>
<evidence type="ECO:0000313" key="11">
    <source>
        <dbReference type="EMBL" id="EJD64992.1"/>
    </source>
</evidence>
<dbReference type="NCBIfam" id="TIGR01167">
    <property type="entry name" value="LPXTG_anchor"/>
    <property type="match status" value="1"/>
</dbReference>
<feature type="compositionally biased region" description="Pro residues" evidence="6">
    <location>
        <begin position="628"/>
        <end position="645"/>
    </location>
</feature>
<keyword evidence="4" id="KW-0732">Signal</keyword>
<evidence type="ECO:0000259" key="8">
    <source>
        <dbReference type="Pfam" id="PF05738"/>
    </source>
</evidence>
<dbReference type="InterPro" id="IPR008966">
    <property type="entry name" value="Adhesion_dom_sf"/>
</dbReference>
<dbReference type="STRING" id="857290.HMPREF9156_00867"/>
<sequence length="689" mass="74621">MRNHADTSLARKPEWLKWMGACLAALAILLGSLGFNTLRLSQASAAELTENIITDASVTKKELNPQDYTTQLDMGFKLPNGIHSGDTSTITLPDDFTFNANLDFDVKSSDGHTVAKAHLDAATGKMTLTYTDYVESHSDITGKISAAIRIKTDKVKTYGKKAINLDVNGKFVPAGEINYGPWNGDNPNETIAKWSNTDYNTGTIKYFIRVSARGEDMKKVTVSDTLRSAGMSYDKSSFKITRGKWVMDLGIKSFVLQNGTDVTASTAINYTNEGYGGFSINLGDLGTDGYMIEYKVKLNHAPLNGEQFKNRVLLNYNDKTEEFNSTVTWQSASGEANGYNYSIKLRKTDVNGRTLKGAIFSVVRDSSGETVGTITTGEDGTGSLGGLLRDNYTITETTAPDGYEKADPVKITAEQLKNDAKTAEITVVDKLEEKTSVKVTKAWDDSDNTDGVRPDSVQVQLRADGKKSGDLVTLNEANHWTYTWTGLKAKNNGQDIKYTVSEVLPANGKYTFKVTGDAVSGFIITNSHRVERTSVSVSKVWDDRNDQDGVRPSSVSVQLYADGKASGDPVTLDAANSWKHTWGGLDKNASGKAITYTVKETSVPHGYTSTISGDMASGFTVTNTHTPVVPPTPPVTPPTVPPAPKKPQLARTGTGLWAITIAGTALLLSGAAFILRRKDRGQRNTAANR</sequence>
<keyword evidence="7" id="KW-1133">Transmembrane helix</keyword>
<reference evidence="11 12" key="1">
    <citation type="submission" date="2012-01" db="EMBL/GenBank/DDBJ databases">
        <title>The Genome Sequence of Scardovia wiggsiae F0424.</title>
        <authorList>
            <consortium name="The Broad Institute Genome Sequencing Platform"/>
            <person name="Earl A."/>
            <person name="Ward D."/>
            <person name="Feldgarden M."/>
            <person name="Gevers D."/>
            <person name="Izard J."/>
            <person name="Ganesan A."/>
            <person name="Baranova O.V."/>
            <person name="Blanton J.M."/>
            <person name="Tanner A.C."/>
            <person name="Mathney J."/>
            <person name="Dewhirst F.E."/>
            <person name="Young S.K."/>
            <person name="Zeng Q."/>
            <person name="Gargeya S."/>
            <person name="Fitzgerald M."/>
            <person name="Haas B."/>
            <person name="Abouelleil A."/>
            <person name="Alvarado L."/>
            <person name="Arachchi H.M."/>
            <person name="Berlin A."/>
            <person name="Chapman S.B."/>
            <person name="Gearin G."/>
            <person name="Goldberg J."/>
            <person name="Griggs A."/>
            <person name="Gujja S."/>
            <person name="Hansen M."/>
            <person name="Heiman D."/>
            <person name="Howarth C."/>
            <person name="Larimer J."/>
            <person name="Lui A."/>
            <person name="MacDonald P.J.P."/>
            <person name="McCowen C."/>
            <person name="Montmayeur A."/>
            <person name="Murphy C."/>
            <person name="Neiman D."/>
            <person name="Pearson M."/>
            <person name="Priest M."/>
            <person name="Roberts A."/>
            <person name="Saif S."/>
            <person name="Shea T."/>
            <person name="Sisk P."/>
            <person name="Stolte C."/>
            <person name="Sykes S."/>
            <person name="Wortman J."/>
            <person name="Nusbaum C."/>
            <person name="Birren B."/>
        </authorList>
    </citation>
    <scope>NUCLEOTIDE SEQUENCE [LARGE SCALE GENOMIC DNA]</scope>
    <source>
        <strain evidence="11 12">F0424</strain>
    </source>
</reference>
<evidence type="ECO:0000256" key="6">
    <source>
        <dbReference type="SAM" id="MobiDB-lite"/>
    </source>
</evidence>
<dbReference type="eggNOG" id="COG4932">
    <property type="taxonomic scope" value="Bacteria"/>
</dbReference>
<dbReference type="Gene3D" id="2.60.40.1140">
    <property type="entry name" value="Collagen-binding surface protein Cna, B-type domain"/>
    <property type="match status" value="2"/>
</dbReference>
<dbReference type="Pfam" id="PF05738">
    <property type="entry name" value="Cna_B"/>
    <property type="match status" value="2"/>
</dbReference>
<dbReference type="Pfam" id="PF17961">
    <property type="entry name" value="Big_8"/>
    <property type="match status" value="1"/>
</dbReference>
<dbReference type="GO" id="GO:0007155">
    <property type="term" value="P:cell adhesion"/>
    <property type="evidence" value="ECO:0007669"/>
    <property type="project" value="InterPro"/>
</dbReference>
<dbReference type="Gene3D" id="2.60.40.1280">
    <property type="match status" value="1"/>
</dbReference>
<organism evidence="11 12">
    <name type="scientific">Scardovia wiggsiae F0424</name>
    <dbReference type="NCBI Taxonomy" id="857290"/>
    <lineage>
        <taxon>Bacteria</taxon>
        <taxon>Bacillati</taxon>
        <taxon>Actinomycetota</taxon>
        <taxon>Actinomycetes</taxon>
        <taxon>Bifidobacteriales</taxon>
        <taxon>Bifidobacteriaceae</taxon>
        <taxon>Scardovia</taxon>
    </lineage>
</organism>